<evidence type="ECO:0000313" key="2">
    <source>
        <dbReference type="EMBL" id="QZP37552.1"/>
    </source>
</evidence>
<feature type="region of interest" description="Disordered" evidence="1">
    <location>
        <begin position="1"/>
        <end position="33"/>
    </location>
</feature>
<dbReference type="InterPro" id="IPR052927">
    <property type="entry name" value="DCC_oxidoreductase"/>
</dbReference>
<dbReference type="GO" id="GO:0015035">
    <property type="term" value="F:protein-disulfide reductase activity"/>
    <property type="evidence" value="ECO:0007669"/>
    <property type="project" value="InterPro"/>
</dbReference>
<organism evidence="2 3">
    <name type="scientific">Halobaculum magnesiiphilum</name>
    <dbReference type="NCBI Taxonomy" id="1017351"/>
    <lineage>
        <taxon>Archaea</taxon>
        <taxon>Methanobacteriati</taxon>
        <taxon>Methanobacteriota</taxon>
        <taxon>Stenosarchaea group</taxon>
        <taxon>Halobacteria</taxon>
        <taxon>Halobacteriales</taxon>
        <taxon>Haloferacaceae</taxon>
        <taxon>Halobaculum</taxon>
    </lineage>
</organism>
<evidence type="ECO:0000256" key="1">
    <source>
        <dbReference type="SAM" id="MobiDB-lite"/>
    </source>
</evidence>
<dbReference type="Proteomes" id="UP000826254">
    <property type="component" value="Chromosome"/>
</dbReference>
<dbReference type="GeneID" id="67179465"/>
<dbReference type="AlphaFoldDB" id="A0A8T8WCF5"/>
<gene>
    <name evidence="2" type="ORF">K6T50_14945</name>
</gene>
<evidence type="ECO:0000313" key="3">
    <source>
        <dbReference type="Proteomes" id="UP000826254"/>
    </source>
</evidence>
<dbReference type="PANTHER" id="PTHR33639:SF2">
    <property type="entry name" value="DUF393 DOMAIN-CONTAINING PROTEIN"/>
    <property type="match status" value="1"/>
</dbReference>
<proteinExistence type="predicted"/>
<accession>A0A8T8WCF5</accession>
<name>A0A8T8WCF5_9EURY</name>
<dbReference type="KEGG" id="hmp:K6T50_14945"/>
<dbReference type="RefSeq" id="WP_222607361.1">
    <property type="nucleotide sequence ID" value="NZ_CP081958.1"/>
</dbReference>
<reference evidence="2 3" key="1">
    <citation type="journal article" date="2021" name="Int. J. Syst. Evol. Microbiol.">
        <title>Halobaculum halophilum sp. nov. and Halobaculum salinum sp. nov., isolated from salt lake and saline soil.</title>
        <authorList>
            <person name="Cui H.L."/>
            <person name="Shi X.W."/>
            <person name="Yin X.M."/>
            <person name="Yang X.Y."/>
            <person name="Hou J."/>
            <person name="Zhu L."/>
        </authorList>
    </citation>
    <scope>NUCLEOTIDE SEQUENCE [LARGE SCALE GENOMIC DNA]</scope>
    <source>
        <strain evidence="2 3">NBRC 109044</strain>
    </source>
</reference>
<dbReference type="InterPro" id="IPR007263">
    <property type="entry name" value="DCC1-like"/>
</dbReference>
<dbReference type="PANTHER" id="PTHR33639">
    <property type="entry name" value="THIOL-DISULFIDE OXIDOREDUCTASE DCC"/>
    <property type="match status" value="1"/>
</dbReference>
<feature type="compositionally biased region" description="Acidic residues" evidence="1">
    <location>
        <begin position="12"/>
        <end position="26"/>
    </location>
</feature>
<sequence length="172" mass="18969">MSDAHAGPGAGEDADADADADADTDADANPLADVDPDRHPVVLFDGVCNLCHGAIRFLVRHDDAGTFRFAPLDSPVGQALLERHGLPTTDHDSIVLVDADGTHRRSAAALRIARRLDSPWHLLWALRVVPRRLRDAAYDLVAEYRYNVFGRKDACEIPEPEIRERFAERALE</sequence>
<protein>
    <submittedName>
        <fullName evidence="2">Thiol-disulfide oxidoreductase DCC family protein</fullName>
    </submittedName>
</protein>
<keyword evidence="3" id="KW-1185">Reference proteome</keyword>
<dbReference type="Pfam" id="PF04134">
    <property type="entry name" value="DCC1-like"/>
    <property type="match status" value="1"/>
</dbReference>
<dbReference type="EMBL" id="CP081958">
    <property type="protein sequence ID" value="QZP37552.1"/>
    <property type="molecule type" value="Genomic_DNA"/>
</dbReference>